<reference evidence="2" key="1">
    <citation type="submission" date="2023-02" db="EMBL/GenBank/DDBJ databases">
        <title>Genome of toxic invasive species Heracleum sosnowskyi carries increased number of genes despite the absence of recent whole-genome duplications.</title>
        <authorList>
            <person name="Schelkunov M."/>
            <person name="Shtratnikova V."/>
            <person name="Makarenko M."/>
            <person name="Klepikova A."/>
            <person name="Omelchenko D."/>
            <person name="Novikova G."/>
            <person name="Obukhova E."/>
            <person name="Bogdanov V."/>
            <person name="Penin A."/>
            <person name="Logacheva M."/>
        </authorList>
    </citation>
    <scope>NUCLEOTIDE SEQUENCE</scope>
    <source>
        <strain evidence="2">Hsosn_3</strain>
        <tissue evidence="2">Leaf</tissue>
    </source>
</reference>
<protein>
    <submittedName>
        <fullName evidence="2">Uncharacterized protein</fullName>
    </submittedName>
</protein>
<accession>A0AAD8M622</accession>
<gene>
    <name evidence="2" type="ORF">POM88_045077</name>
</gene>
<evidence type="ECO:0000313" key="2">
    <source>
        <dbReference type="EMBL" id="KAK1360603.1"/>
    </source>
</evidence>
<feature type="chain" id="PRO_5042190303" evidence="1">
    <location>
        <begin position="19"/>
        <end position="189"/>
    </location>
</feature>
<dbReference type="EMBL" id="JAUIZM010000010">
    <property type="protein sequence ID" value="KAK1360603.1"/>
    <property type="molecule type" value="Genomic_DNA"/>
</dbReference>
<sequence length="189" mass="21499">MLFDINLSLWLWIPCVAGVSPKSIALLSMEHYGNLEQRLVTEFLSCCAFPLSPGVVNKLNDGILHWLERRHPRKGSRYMPTNSSATWYPCRSHIHISCLGAIYDTKSRGSRWCKNSDASYWGHTWHVWISTTVLETRGQMLTALGHGLWPGLVIFSEIVQTFILADFCYYYVKSIISSQHVLRLPAGVV</sequence>
<feature type="signal peptide" evidence="1">
    <location>
        <begin position="1"/>
        <end position="18"/>
    </location>
</feature>
<evidence type="ECO:0000313" key="3">
    <source>
        <dbReference type="Proteomes" id="UP001237642"/>
    </source>
</evidence>
<keyword evidence="1" id="KW-0732">Signal</keyword>
<dbReference type="AlphaFoldDB" id="A0AAD8M622"/>
<keyword evidence="3" id="KW-1185">Reference proteome</keyword>
<organism evidence="2 3">
    <name type="scientific">Heracleum sosnowskyi</name>
    <dbReference type="NCBI Taxonomy" id="360622"/>
    <lineage>
        <taxon>Eukaryota</taxon>
        <taxon>Viridiplantae</taxon>
        <taxon>Streptophyta</taxon>
        <taxon>Embryophyta</taxon>
        <taxon>Tracheophyta</taxon>
        <taxon>Spermatophyta</taxon>
        <taxon>Magnoliopsida</taxon>
        <taxon>eudicotyledons</taxon>
        <taxon>Gunneridae</taxon>
        <taxon>Pentapetalae</taxon>
        <taxon>asterids</taxon>
        <taxon>campanulids</taxon>
        <taxon>Apiales</taxon>
        <taxon>Apiaceae</taxon>
        <taxon>Apioideae</taxon>
        <taxon>apioid superclade</taxon>
        <taxon>Tordylieae</taxon>
        <taxon>Tordyliinae</taxon>
        <taxon>Heracleum</taxon>
    </lineage>
</organism>
<name>A0AAD8M622_9APIA</name>
<reference evidence="2" key="2">
    <citation type="submission" date="2023-05" db="EMBL/GenBank/DDBJ databases">
        <authorList>
            <person name="Schelkunov M.I."/>
        </authorList>
    </citation>
    <scope>NUCLEOTIDE SEQUENCE</scope>
    <source>
        <strain evidence="2">Hsosn_3</strain>
        <tissue evidence="2">Leaf</tissue>
    </source>
</reference>
<comment type="caution">
    <text evidence="2">The sequence shown here is derived from an EMBL/GenBank/DDBJ whole genome shotgun (WGS) entry which is preliminary data.</text>
</comment>
<proteinExistence type="predicted"/>
<evidence type="ECO:0000256" key="1">
    <source>
        <dbReference type="SAM" id="SignalP"/>
    </source>
</evidence>
<dbReference type="Proteomes" id="UP001237642">
    <property type="component" value="Unassembled WGS sequence"/>
</dbReference>